<dbReference type="InterPro" id="IPR057210">
    <property type="entry name" value="DUF7888"/>
</dbReference>
<dbReference type="Proteomes" id="UP000689129">
    <property type="component" value="Unassembled WGS sequence"/>
</dbReference>
<dbReference type="PANTHER" id="PTHR40845">
    <property type="match status" value="1"/>
</dbReference>
<proteinExistence type="predicted"/>
<sequence length="135" mass="14975">MASQHLDKRAGATAVVIGIAAVKGAAILTKIAIEIGADTIKNLGEWTKVREAFTKKTTDEMWNRNPDRKRFPAVACYNKGYHLQNPNGIDGKLSAKVELGLLHTDYDCMYIAGPNQFYTHSEGGYINVSYEVWLQ</sequence>
<comment type="caution">
    <text evidence="2">The sequence shown here is derived from an EMBL/GenBank/DDBJ whole genome shotgun (WGS) entry which is preliminary data.</text>
</comment>
<dbReference type="EMBL" id="JAEMWZ010000391">
    <property type="protein sequence ID" value="KAG7119698.1"/>
    <property type="molecule type" value="Genomic_DNA"/>
</dbReference>
<protein>
    <recommendedName>
        <fullName evidence="1">DUF7888 domain-containing protein</fullName>
    </recommendedName>
</protein>
<gene>
    <name evidence="2" type="ORF">HYQ45_014876</name>
</gene>
<evidence type="ECO:0000313" key="3">
    <source>
        <dbReference type="Proteomes" id="UP000689129"/>
    </source>
</evidence>
<organism evidence="2 3">
    <name type="scientific">Verticillium longisporum</name>
    <name type="common">Verticillium dahliae var. longisporum</name>
    <dbReference type="NCBI Taxonomy" id="100787"/>
    <lineage>
        <taxon>Eukaryota</taxon>
        <taxon>Fungi</taxon>
        <taxon>Dikarya</taxon>
        <taxon>Ascomycota</taxon>
        <taxon>Pezizomycotina</taxon>
        <taxon>Sordariomycetes</taxon>
        <taxon>Hypocreomycetidae</taxon>
        <taxon>Glomerellales</taxon>
        <taxon>Plectosphaerellaceae</taxon>
        <taxon>Verticillium</taxon>
    </lineage>
</organism>
<evidence type="ECO:0000259" key="1">
    <source>
        <dbReference type="Pfam" id="PF25411"/>
    </source>
</evidence>
<evidence type="ECO:0000313" key="2">
    <source>
        <dbReference type="EMBL" id="KAG7119698.1"/>
    </source>
</evidence>
<feature type="domain" description="DUF7888" evidence="1">
    <location>
        <begin position="13"/>
        <end position="131"/>
    </location>
</feature>
<dbReference type="Pfam" id="PF25411">
    <property type="entry name" value="DUF7888"/>
    <property type="match status" value="1"/>
</dbReference>
<dbReference type="AlphaFoldDB" id="A0A8I2ZBH9"/>
<dbReference type="OrthoDB" id="3478218at2759"/>
<accession>A0A8I2ZBH9</accession>
<dbReference type="PANTHER" id="PTHR40845:SF1">
    <property type="match status" value="1"/>
</dbReference>
<name>A0A8I2ZBH9_VERLO</name>
<reference evidence="2" key="1">
    <citation type="journal article" date="2021" name="Mol. Plant Pathol.">
        <title>A 20-kb lineage-specific genomic region tames virulence in pathogenic amphidiploid Verticillium longisporum.</title>
        <authorList>
            <person name="Harting R."/>
            <person name="Starke J."/>
            <person name="Kusch H."/>
            <person name="Poggeler S."/>
            <person name="Maurus I."/>
            <person name="Schluter R."/>
            <person name="Landesfeind M."/>
            <person name="Bulla I."/>
            <person name="Nowrousian M."/>
            <person name="de Jonge R."/>
            <person name="Stahlhut G."/>
            <person name="Hoff K.J."/>
            <person name="Asshauer K.P."/>
            <person name="Thurmer A."/>
            <person name="Stanke M."/>
            <person name="Daniel R."/>
            <person name="Morgenstern B."/>
            <person name="Thomma B.P.H.J."/>
            <person name="Kronstad J.W."/>
            <person name="Braus-Stromeyer S.A."/>
            <person name="Braus G.H."/>
        </authorList>
    </citation>
    <scope>NUCLEOTIDE SEQUENCE</scope>
    <source>
        <strain evidence="2">Vl32</strain>
    </source>
</reference>